<dbReference type="InterPro" id="IPR003501">
    <property type="entry name" value="PTS_EIIB_2/3"/>
</dbReference>
<protein>
    <submittedName>
        <fullName evidence="3">PTS sugar transporter subunit IIB</fullName>
        <ecNumber evidence="3">2.7.1.-</ecNumber>
    </submittedName>
</protein>
<evidence type="ECO:0000313" key="3">
    <source>
        <dbReference type="EMBL" id="MDK7187586.1"/>
    </source>
</evidence>
<name>A0AAJ1Q6R6_9LACT</name>
<feature type="domain" description="PTS EIIB type-2" evidence="2">
    <location>
        <begin position="2"/>
        <end position="91"/>
    </location>
</feature>
<dbReference type="SUPFAM" id="SSF52794">
    <property type="entry name" value="PTS system IIB component-like"/>
    <property type="match status" value="1"/>
</dbReference>
<dbReference type="Proteomes" id="UP001229251">
    <property type="component" value="Unassembled WGS sequence"/>
</dbReference>
<dbReference type="RefSeq" id="WP_006907821.1">
    <property type="nucleotide sequence ID" value="NZ_CAUPDI010000021.1"/>
</dbReference>
<dbReference type="EC" id="2.7.1.-" evidence="3"/>
<gene>
    <name evidence="3" type="ORF">QP433_06295</name>
</gene>
<dbReference type="InterPro" id="IPR013011">
    <property type="entry name" value="PTS_EIIB_2"/>
</dbReference>
<accession>A0AAJ1Q6R6</accession>
<evidence type="ECO:0000259" key="2">
    <source>
        <dbReference type="PROSITE" id="PS51099"/>
    </source>
</evidence>
<dbReference type="InterPro" id="IPR036095">
    <property type="entry name" value="PTS_EIIB-like_sf"/>
</dbReference>
<sequence length="98" mass="10585">MLQILTVCGNGIGSSNLLAMKINQLAKAKGIALEAKSMDFNSARGQKADLIVTVKEFADQFPKGSPVVAVRSYVNKKQIEEDVFPHLQALIQKGGQVE</sequence>
<reference evidence="3" key="1">
    <citation type="submission" date="2023-05" db="EMBL/GenBank/DDBJ databases">
        <title>Cataloging the Phylogenetic Diversity of Human Bladder Bacteria.</title>
        <authorList>
            <person name="Du J."/>
        </authorList>
    </citation>
    <scope>NUCLEOTIDE SEQUENCE</scope>
    <source>
        <strain evidence="3">UMB1231</strain>
    </source>
</reference>
<dbReference type="PROSITE" id="PS51099">
    <property type="entry name" value="PTS_EIIB_TYPE_2"/>
    <property type="match status" value="1"/>
</dbReference>
<dbReference type="GO" id="GO:0009401">
    <property type="term" value="P:phosphoenolpyruvate-dependent sugar phosphotransferase system"/>
    <property type="evidence" value="ECO:0007669"/>
    <property type="project" value="InterPro"/>
</dbReference>
<evidence type="ECO:0000313" key="4">
    <source>
        <dbReference type="Proteomes" id="UP001229251"/>
    </source>
</evidence>
<dbReference type="Pfam" id="PF02302">
    <property type="entry name" value="PTS_IIB"/>
    <property type="match status" value="1"/>
</dbReference>
<dbReference type="EMBL" id="JASOOE010000011">
    <property type="protein sequence ID" value="MDK7187586.1"/>
    <property type="molecule type" value="Genomic_DNA"/>
</dbReference>
<comment type="caution">
    <text evidence="3">The sequence shown here is derived from an EMBL/GenBank/DDBJ whole genome shotgun (WGS) entry which is preliminary data.</text>
</comment>
<keyword evidence="3" id="KW-0813">Transport</keyword>
<dbReference type="Gene3D" id="3.40.50.2300">
    <property type="match status" value="1"/>
</dbReference>
<dbReference type="AlphaFoldDB" id="A0AAJ1Q6R6"/>
<organism evidence="3 4">
    <name type="scientific">Facklamia hominis</name>
    <dbReference type="NCBI Taxonomy" id="178214"/>
    <lineage>
        <taxon>Bacteria</taxon>
        <taxon>Bacillati</taxon>
        <taxon>Bacillota</taxon>
        <taxon>Bacilli</taxon>
        <taxon>Lactobacillales</taxon>
        <taxon>Aerococcaceae</taxon>
        <taxon>Facklamia</taxon>
    </lineage>
</organism>
<dbReference type="GO" id="GO:0008982">
    <property type="term" value="F:protein-N(PI)-phosphohistidine-sugar phosphotransferase activity"/>
    <property type="evidence" value="ECO:0007669"/>
    <property type="project" value="InterPro"/>
</dbReference>
<keyword evidence="3" id="KW-0762">Sugar transport</keyword>
<keyword evidence="1 3" id="KW-0808">Transferase</keyword>
<proteinExistence type="predicted"/>
<dbReference type="CDD" id="cd05563">
    <property type="entry name" value="PTS_IIB_ascorbate"/>
    <property type="match status" value="1"/>
</dbReference>
<evidence type="ECO:0000256" key="1">
    <source>
        <dbReference type="ARBA" id="ARBA00022679"/>
    </source>
</evidence>